<sequence>MALRLKRSEGQAPAGAPPSTDPFDADDPDSGVIRQALAQTTPETTTSDGTWWQPLLAVAGAAAGLLLLLAARRRRCEHCGKSLTDQDGTLVDGDNNPECADNPDGNHHEKRQR</sequence>
<keyword evidence="2" id="KW-0472">Membrane</keyword>
<dbReference type="AlphaFoldDB" id="A0A381ZFV8"/>
<name>A0A381ZFV8_9ZZZZ</name>
<organism evidence="3">
    <name type="scientific">marine metagenome</name>
    <dbReference type="NCBI Taxonomy" id="408172"/>
    <lineage>
        <taxon>unclassified sequences</taxon>
        <taxon>metagenomes</taxon>
        <taxon>ecological metagenomes</taxon>
    </lineage>
</organism>
<gene>
    <name evidence="3" type="ORF">METZ01_LOCUS141029</name>
</gene>
<proteinExistence type="predicted"/>
<protein>
    <submittedName>
        <fullName evidence="3">Uncharacterized protein</fullName>
    </submittedName>
</protein>
<dbReference type="EMBL" id="UINC01021175">
    <property type="protein sequence ID" value="SVA88175.1"/>
    <property type="molecule type" value="Genomic_DNA"/>
</dbReference>
<accession>A0A381ZFV8</accession>
<evidence type="ECO:0000256" key="1">
    <source>
        <dbReference type="SAM" id="MobiDB-lite"/>
    </source>
</evidence>
<keyword evidence="2" id="KW-1133">Transmembrane helix</keyword>
<reference evidence="3" key="1">
    <citation type="submission" date="2018-05" db="EMBL/GenBank/DDBJ databases">
        <authorList>
            <person name="Lanie J.A."/>
            <person name="Ng W.-L."/>
            <person name="Kazmierczak K.M."/>
            <person name="Andrzejewski T.M."/>
            <person name="Davidsen T.M."/>
            <person name="Wayne K.J."/>
            <person name="Tettelin H."/>
            <person name="Glass J.I."/>
            <person name="Rusch D."/>
            <person name="Podicherti R."/>
            <person name="Tsui H.-C.T."/>
            <person name="Winkler M.E."/>
        </authorList>
    </citation>
    <scope>NUCLEOTIDE SEQUENCE</scope>
</reference>
<evidence type="ECO:0000313" key="3">
    <source>
        <dbReference type="EMBL" id="SVA88175.1"/>
    </source>
</evidence>
<keyword evidence="2" id="KW-0812">Transmembrane</keyword>
<feature type="transmembrane region" description="Helical" evidence="2">
    <location>
        <begin position="51"/>
        <end position="71"/>
    </location>
</feature>
<feature type="region of interest" description="Disordered" evidence="1">
    <location>
        <begin position="1"/>
        <end position="30"/>
    </location>
</feature>
<feature type="region of interest" description="Disordered" evidence="1">
    <location>
        <begin position="80"/>
        <end position="113"/>
    </location>
</feature>
<evidence type="ECO:0000256" key="2">
    <source>
        <dbReference type="SAM" id="Phobius"/>
    </source>
</evidence>